<feature type="region of interest" description="Disordered" evidence="1">
    <location>
        <begin position="1"/>
        <end position="81"/>
    </location>
</feature>
<evidence type="ECO:0000256" key="1">
    <source>
        <dbReference type="SAM" id="MobiDB-lite"/>
    </source>
</evidence>
<comment type="caution">
    <text evidence="2">The sequence shown here is derived from an EMBL/GenBank/DDBJ whole genome shotgun (WGS) entry which is preliminary data.</text>
</comment>
<feature type="compositionally biased region" description="Basic and acidic residues" evidence="1">
    <location>
        <begin position="132"/>
        <end position="154"/>
    </location>
</feature>
<evidence type="ECO:0000313" key="2">
    <source>
        <dbReference type="EMBL" id="MPM50693.1"/>
    </source>
</evidence>
<gene>
    <name evidence="2" type="ORF">SDC9_97436</name>
</gene>
<dbReference type="EMBL" id="VSSQ01013077">
    <property type="protein sequence ID" value="MPM50693.1"/>
    <property type="molecule type" value="Genomic_DNA"/>
</dbReference>
<proteinExistence type="predicted"/>
<name>A0A645AIL7_9ZZZZ</name>
<feature type="compositionally biased region" description="Basic and acidic residues" evidence="1">
    <location>
        <begin position="9"/>
        <end position="19"/>
    </location>
</feature>
<organism evidence="2">
    <name type="scientific">bioreactor metagenome</name>
    <dbReference type="NCBI Taxonomy" id="1076179"/>
    <lineage>
        <taxon>unclassified sequences</taxon>
        <taxon>metagenomes</taxon>
        <taxon>ecological metagenomes</taxon>
    </lineage>
</organism>
<sequence length="198" mass="21468">MLLDDEDQDGRRKNEHRGDGGNLPPLHHVLTDVLGGFHRKHPCLGRSQDQGVEEVVPGSGDGVHTGHDHSRPGQGQGDVQEGVEVGTPVYACRLLDALGNPVEEGDQEPDGIGKQESHIGQDEAFNGVDDPQLCKHDEQGKPDDHRRQNAHDERTVQHRLAAGVVAGDAECGHGAEQLCNDRCKRGNDDGIEHHLGER</sequence>
<feature type="compositionally biased region" description="Basic and acidic residues" evidence="1">
    <location>
        <begin position="111"/>
        <end position="121"/>
    </location>
</feature>
<feature type="region of interest" description="Disordered" evidence="1">
    <location>
        <begin position="98"/>
        <end position="154"/>
    </location>
</feature>
<reference evidence="2" key="1">
    <citation type="submission" date="2019-08" db="EMBL/GenBank/DDBJ databases">
        <authorList>
            <person name="Kucharzyk K."/>
            <person name="Murdoch R.W."/>
            <person name="Higgins S."/>
            <person name="Loffler F."/>
        </authorList>
    </citation>
    <scope>NUCLEOTIDE SEQUENCE</scope>
</reference>
<dbReference type="AlphaFoldDB" id="A0A645AIL7"/>
<accession>A0A645AIL7</accession>
<protein>
    <submittedName>
        <fullName evidence="2">Uncharacterized protein</fullName>
    </submittedName>
</protein>